<keyword evidence="2" id="KW-1133">Transmembrane helix</keyword>
<evidence type="ECO:0000256" key="2">
    <source>
        <dbReference type="SAM" id="Phobius"/>
    </source>
</evidence>
<dbReference type="Proteomes" id="UP001500603">
    <property type="component" value="Unassembled WGS sequence"/>
</dbReference>
<feature type="transmembrane region" description="Helical" evidence="2">
    <location>
        <begin position="53"/>
        <end position="76"/>
    </location>
</feature>
<reference evidence="4" key="1">
    <citation type="journal article" date="2019" name="Int. J. Syst. Evol. Microbiol.">
        <title>The Global Catalogue of Microorganisms (GCM) 10K type strain sequencing project: providing services to taxonomists for standard genome sequencing and annotation.</title>
        <authorList>
            <consortium name="The Broad Institute Genomics Platform"/>
            <consortium name="The Broad Institute Genome Sequencing Center for Infectious Disease"/>
            <person name="Wu L."/>
            <person name="Ma J."/>
        </authorList>
    </citation>
    <scope>NUCLEOTIDE SEQUENCE [LARGE SCALE GENOMIC DNA]</scope>
    <source>
        <strain evidence="4">JCM 18298</strain>
    </source>
</reference>
<evidence type="ECO:0000313" key="4">
    <source>
        <dbReference type="Proteomes" id="UP001500603"/>
    </source>
</evidence>
<evidence type="ECO:0000256" key="1">
    <source>
        <dbReference type="SAM" id="MobiDB-lite"/>
    </source>
</evidence>
<gene>
    <name evidence="3" type="ORF">GCM10023318_57630</name>
</gene>
<sequence length="337" mass="36588">MVRFTRLSIHDRWSTGYPLWVTIVLAVLVGGFAAVTFGWGITVLGGWGGQSLIVSAGGIGIAVAGVGVAAKFVDLLSEFFPRVMMLTGFPARVCFDIDRGEGVRLLQPTKIVPLVAIMAGLTVYGQSCFWAQRAEDGEEILPGADDPMAALAFGVSVVLLVILVLAVVVARWRIFYELYPSGIVRRNPLPGPRARDRFVAWDDISGVETKSQYVSLYLPAAPMITARLTDSEAPVDNRLFDKDGEFGIPAYLARCDANVLLAIIEYLVHEPGSRRFVADKHAPHWFTTHHHAGVSAPSSLPGDLIDLLSRRLNLPGSRARREATATEQPNYSASSSD</sequence>
<feature type="transmembrane region" description="Helical" evidence="2">
    <location>
        <begin position="111"/>
        <end position="132"/>
    </location>
</feature>
<protein>
    <recommendedName>
        <fullName evidence="5">Transmembrane protein</fullName>
    </recommendedName>
</protein>
<evidence type="ECO:0008006" key="5">
    <source>
        <dbReference type="Google" id="ProtNLM"/>
    </source>
</evidence>
<feature type="transmembrane region" description="Helical" evidence="2">
    <location>
        <begin position="148"/>
        <end position="170"/>
    </location>
</feature>
<dbReference type="RefSeq" id="WP_345499431.1">
    <property type="nucleotide sequence ID" value="NZ_BAABJM010000008.1"/>
</dbReference>
<keyword evidence="4" id="KW-1185">Reference proteome</keyword>
<organism evidence="3 4">
    <name type="scientific">Nocardia callitridis</name>
    <dbReference type="NCBI Taxonomy" id="648753"/>
    <lineage>
        <taxon>Bacteria</taxon>
        <taxon>Bacillati</taxon>
        <taxon>Actinomycetota</taxon>
        <taxon>Actinomycetes</taxon>
        <taxon>Mycobacteriales</taxon>
        <taxon>Nocardiaceae</taxon>
        <taxon>Nocardia</taxon>
    </lineage>
</organism>
<keyword evidence="2" id="KW-0472">Membrane</keyword>
<proteinExistence type="predicted"/>
<feature type="transmembrane region" description="Helical" evidence="2">
    <location>
        <begin position="20"/>
        <end position="41"/>
    </location>
</feature>
<feature type="region of interest" description="Disordered" evidence="1">
    <location>
        <begin position="318"/>
        <end position="337"/>
    </location>
</feature>
<evidence type="ECO:0000313" key="3">
    <source>
        <dbReference type="EMBL" id="GAA5067849.1"/>
    </source>
</evidence>
<dbReference type="EMBL" id="BAABJM010000008">
    <property type="protein sequence ID" value="GAA5067849.1"/>
    <property type="molecule type" value="Genomic_DNA"/>
</dbReference>
<comment type="caution">
    <text evidence="3">The sequence shown here is derived from an EMBL/GenBank/DDBJ whole genome shotgun (WGS) entry which is preliminary data.</text>
</comment>
<keyword evidence="2" id="KW-0812">Transmembrane</keyword>
<feature type="compositionally biased region" description="Polar residues" evidence="1">
    <location>
        <begin position="325"/>
        <end position="337"/>
    </location>
</feature>
<name>A0ABP9KZ70_9NOCA</name>
<accession>A0ABP9KZ70</accession>